<proteinExistence type="predicted"/>
<sequence length="68" mass="7763">MRQPIDLDYRPIHGATAMANHIGRQAVSQFATDYAIICCYQAAFDSCDLHYCSIGFAQMFDILKRFIK</sequence>
<dbReference type="Proteomes" id="UP000018851">
    <property type="component" value="Chromosome"/>
</dbReference>
<gene>
    <name evidence="1" type="ORF">NX02_28755</name>
</gene>
<organism evidence="1 2">
    <name type="scientific">Sphingomonas sanxanigenens DSM 19645 = NX02</name>
    <dbReference type="NCBI Taxonomy" id="1123269"/>
    <lineage>
        <taxon>Bacteria</taxon>
        <taxon>Pseudomonadati</taxon>
        <taxon>Pseudomonadota</taxon>
        <taxon>Alphaproteobacteria</taxon>
        <taxon>Sphingomonadales</taxon>
        <taxon>Sphingomonadaceae</taxon>
        <taxon>Sphingomonas</taxon>
    </lineage>
</organism>
<dbReference type="EMBL" id="CP006644">
    <property type="protein sequence ID" value="AHE57327.1"/>
    <property type="molecule type" value="Genomic_DNA"/>
</dbReference>
<dbReference type="KEGG" id="ssan:NX02_28755"/>
<name>W0AL66_9SPHN</name>
<dbReference type="STRING" id="1123269.NX02_28755"/>
<dbReference type="HOGENOM" id="CLU_2791844_0_0_5"/>
<reference evidence="1 2" key="1">
    <citation type="submission" date="2013-07" db="EMBL/GenBank/DDBJ databases">
        <title>Completed genome of Sphingomonas sanxanigenens NX02.</title>
        <authorList>
            <person name="Ma T."/>
            <person name="Huang H."/>
            <person name="Wu M."/>
            <person name="Li X."/>
            <person name="Li G."/>
        </authorList>
    </citation>
    <scope>NUCLEOTIDE SEQUENCE [LARGE SCALE GENOMIC DNA]</scope>
    <source>
        <strain evidence="1 2">NX02</strain>
    </source>
</reference>
<accession>W0AL66</accession>
<evidence type="ECO:0000313" key="1">
    <source>
        <dbReference type="EMBL" id="AHE57327.1"/>
    </source>
</evidence>
<protein>
    <submittedName>
        <fullName evidence="1">Uncharacterized protein</fullName>
    </submittedName>
</protein>
<keyword evidence="2" id="KW-1185">Reference proteome</keyword>
<evidence type="ECO:0000313" key="2">
    <source>
        <dbReference type="Proteomes" id="UP000018851"/>
    </source>
</evidence>
<dbReference type="AlphaFoldDB" id="W0AL66"/>